<keyword evidence="2" id="KW-1185">Reference proteome</keyword>
<proteinExistence type="predicted"/>
<gene>
    <name evidence="1" type="ORF">NEZAVI_LOCUS1370</name>
</gene>
<evidence type="ECO:0000313" key="1">
    <source>
        <dbReference type="EMBL" id="CAH1390116.1"/>
    </source>
</evidence>
<dbReference type="Proteomes" id="UP001152798">
    <property type="component" value="Chromosome 1"/>
</dbReference>
<sequence length="66" mass="7338">MGSIAHWRGTGLEQKPVPQPAFPFSVWIYDPTTGETKANRCLEDLIVMLNHPKDCDNIFLDPGPTA</sequence>
<accession>A0A9P0E1S1</accession>
<reference evidence="1" key="1">
    <citation type="submission" date="2022-01" db="EMBL/GenBank/DDBJ databases">
        <authorList>
            <person name="King R."/>
        </authorList>
    </citation>
    <scope>NUCLEOTIDE SEQUENCE</scope>
</reference>
<organism evidence="1 2">
    <name type="scientific">Nezara viridula</name>
    <name type="common">Southern green stink bug</name>
    <name type="synonym">Cimex viridulus</name>
    <dbReference type="NCBI Taxonomy" id="85310"/>
    <lineage>
        <taxon>Eukaryota</taxon>
        <taxon>Metazoa</taxon>
        <taxon>Ecdysozoa</taxon>
        <taxon>Arthropoda</taxon>
        <taxon>Hexapoda</taxon>
        <taxon>Insecta</taxon>
        <taxon>Pterygota</taxon>
        <taxon>Neoptera</taxon>
        <taxon>Paraneoptera</taxon>
        <taxon>Hemiptera</taxon>
        <taxon>Heteroptera</taxon>
        <taxon>Panheteroptera</taxon>
        <taxon>Pentatomomorpha</taxon>
        <taxon>Pentatomoidea</taxon>
        <taxon>Pentatomidae</taxon>
        <taxon>Pentatominae</taxon>
        <taxon>Nezara</taxon>
    </lineage>
</organism>
<name>A0A9P0E1S1_NEZVI</name>
<evidence type="ECO:0000313" key="2">
    <source>
        <dbReference type="Proteomes" id="UP001152798"/>
    </source>
</evidence>
<dbReference type="AlphaFoldDB" id="A0A9P0E1S1"/>
<dbReference type="EMBL" id="OV725077">
    <property type="protein sequence ID" value="CAH1390116.1"/>
    <property type="molecule type" value="Genomic_DNA"/>
</dbReference>
<protein>
    <submittedName>
        <fullName evidence="1">Uncharacterized protein</fullName>
    </submittedName>
</protein>